<evidence type="ECO:0000256" key="4">
    <source>
        <dbReference type="ARBA" id="ARBA00022833"/>
    </source>
</evidence>
<proteinExistence type="predicted"/>
<dbReference type="InterPro" id="IPR056990">
    <property type="entry name" value="VIN3-like_C"/>
</dbReference>
<evidence type="ECO:0000259" key="7">
    <source>
        <dbReference type="PROSITE" id="PS50853"/>
    </source>
</evidence>
<gene>
    <name evidence="8" type="ORF">CCAM_LOCUS9833</name>
</gene>
<evidence type="ECO:0000256" key="1">
    <source>
        <dbReference type="ARBA" id="ARBA00004123"/>
    </source>
</evidence>
<evidence type="ECO:0000256" key="6">
    <source>
        <dbReference type="SAM" id="MobiDB-lite"/>
    </source>
</evidence>
<dbReference type="GO" id="GO:0008270">
    <property type="term" value="F:zinc ion binding"/>
    <property type="evidence" value="ECO:0007669"/>
    <property type="project" value="UniProtKB-KW"/>
</dbReference>
<dbReference type="GO" id="GO:0010048">
    <property type="term" value="P:vernalization response"/>
    <property type="evidence" value="ECO:0007669"/>
    <property type="project" value="InterPro"/>
</dbReference>
<dbReference type="InterPro" id="IPR036116">
    <property type="entry name" value="FN3_sf"/>
</dbReference>
<dbReference type="PROSITE" id="PS50853">
    <property type="entry name" value="FN3"/>
    <property type="match status" value="1"/>
</dbReference>
<feature type="region of interest" description="Disordered" evidence="6">
    <location>
        <begin position="1"/>
        <end position="49"/>
    </location>
</feature>
<organism evidence="8 9">
    <name type="scientific">Cuscuta campestris</name>
    <dbReference type="NCBI Taxonomy" id="132261"/>
    <lineage>
        <taxon>Eukaryota</taxon>
        <taxon>Viridiplantae</taxon>
        <taxon>Streptophyta</taxon>
        <taxon>Embryophyta</taxon>
        <taxon>Tracheophyta</taxon>
        <taxon>Spermatophyta</taxon>
        <taxon>Magnoliopsida</taxon>
        <taxon>eudicotyledons</taxon>
        <taxon>Gunneridae</taxon>
        <taxon>Pentapetalae</taxon>
        <taxon>asterids</taxon>
        <taxon>lamiids</taxon>
        <taxon>Solanales</taxon>
        <taxon>Convolvulaceae</taxon>
        <taxon>Cuscuteae</taxon>
        <taxon>Cuscuta</taxon>
        <taxon>Cuscuta subgen. Grammica</taxon>
        <taxon>Cuscuta sect. Cleistogrammica</taxon>
    </lineage>
</organism>
<accession>A0A484KXP8</accession>
<keyword evidence="3" id="KW-0863">Zinc-finger</keyword>
<keyword evidence="2" id="KW-0479">Metal-binding</keyword>
<feature type="domain" description="Fibronectin type-III" evidence="7">
    <location>
        <begin position="262"/>
        <end position="359"/>
    </location>
</feature>
<name>A0A484KXP8_9ASTE</name>
<reference evidence="8 9" key="1">
    <citation type="submission" date="2018-04" db="EMBL/GenBank/DDBJ databases">
        <authorList>
            <person name="Vogel A."/>
        </authorList>
    </citation>
    <scope>NUCLEOTIDE SEQUENCE [LARGE SCALE GENOMIC DNA]</scope>
</reference>
<evidence type="ECO:0000313" key="9">
    <source>
        <dbReference type="Proteomes" id="UP000595140"/>
    </source>
</evidence>
<dbReference type="EMBL" id="OOIL02000669">
    <property type="protein sequence ID" value="VFQ68057.1"/>
    <property type="molecule type" value="Genomic_DNA"/>
</dbReference>
<dbReference type="Pfam" id="PF23376">
    <property type="entry name" value="Fn3_VIN3"/>
    <property type="match status" value="1"/>
</dbReference>
<dbReference type="Pfam" id="PF23380">
    <property type="entry name" value="VIN3_C"/>
    <property type="match status" value="1"/>
</dbReference>
<dbReference type="InterPro" id="IPR003961">
    <property type="entry name" value="FN3_dom"/>
</dbReference>
<keyword evidence="4" id="KW-0862">Zinc</keyword>
<dbReference type="PANTHER" id="PTHR46286">
    <property type="entry name" value="VIN3-LIKE PROTEIN 2-RELATED"/>
    <property type="match status" value="1"/>
</dbReference>
<protein>
    <recommendedName>
        <fullName evidence="7">Fibronectin type-III domain-containing protein</fullName>
    </recommendedName>
</protein>
<evidence type="ECO:0000256" key="3">
    <source>
        <dbReference type="ARBA" id="ARBA00022771"/>
    </source>
</evidence>
<dbReference type="GO" id="GO:0005634">
    <property type="term" value="C:nucleus"/>
    <property type="evidence" value="ECO:0007669"/>
    <property type="project" value="UniProtKB-SubCell"/>
</dbReference>
<dbReference type="InterPro" id="IPR013783">
    <property type="entry name" value="Ig-like_fold"/>
</dbReference>
<dbReference type="Gene3D" id="2.60.40.10">
    <property type="entry name" value="Immunoglobulins"/>
    <property type="match status" value="1"/>
</dbReference>
<dbReference type="PANTHER" id="PTHR46286:SF1">
    <property type="entry name" value="VIN3-LIKE PROTEIN 1"/>
    <property type="match status" value="1"/>
</dbReference>
<sequence>MSEQHLKLSKKILKSQELNKTSPSSREHPSRKHHRKGGNPLRIPPPTNQGVNFKCPQSWICRNSACLASISMDEKFCKSCSCCICHLFDDNKDPSLWLECIPVPGEGESCGLTCHIECALKQGKVGVVDLGQLMQLDGSYCCAFCGNVSEILGIWKQQLSIAKDAHRADILCFRIYLSYRLLDGTSRFHELHNIVKEAKTILEKEVGPLNGISSMMARGVVSRLTVSGAVQSLCSLAIAKADDWLAKKHSSVPNYKEGSMLAACKFFFEEVTVSSVVIVLLDLLTASSVDVRGHKLWYCRAGVDTYRKDPNCVIPKSQKSILISNLHSSTEYCFRIVSYTESGDLGHTEANCFTKSVEISHSNLSSVAGNHSEENTVEEDHSNPSSCQLDLNVAIIPDLNEELSQLITPASSRDQPTADLVEDAVSKDNDGNCISRQEWAHPGESRKRAGSTNCEAHDSDSVLVSSGSPIRVPNNSSSGLLDENFEHCVKTVRWLECEGHVKNEFRLKFLSWFSLRSTERERRVVNTYIQTLIDDPSSLAGQLVHSFSEIISSKRAKGDFCSRLWQ</sequence>
<evidence type="ECO:0000313" key="8">
    <source>
        <dbReference type="EMBL" id="VFQ68057.1"/>
    </source>
</evidence>
<dbReference type="InterPro" id="IPR058585">
    <property type="entry name" value="Fn3_VIN3"/>
</dbReference>
<dbReference type="InterPro" id="IPR032881">
    <property type="entry name" value="Oberon-like_PHD"/>
</dbReference>
<dbReference type="Proteomes" id="UP000595140">
    <property type="component" value="Unassembled WGS sequence"/>
</dbReference>
<keyword evidence="5" id="KW-0539">Nucleus</keyword>
<dbReference type="OrthoDB" id="1925343at2759"/>
<evidence type="ECO:0000256" key="5">
    <source>
        <dbReference type="ARBA" id="ARBA00023242"/>
    </source>
</evidence>
<dbReference type="Pfam" id="PF07227">
    <property type="entry name" value="PHD_Oberon"/>
    <property type="match status" value="1"/>
</dbReference>
<evidence type="ECO:0000256" key="2">
    <source>
        <dbReference type="ARBA" id="ARBA00022723"/>
    </source>
</evidence>
<keyword evidence="9" id="KW-1185">Reference proteome</keyword>
<dbReference type="InterPro" id="IPR044514">
    <property type="entry name" value="VIN3-like"/>
</dbReference>
<dbReference type="SUPFAM" id="SSF49265">
    <property type="entry name" value="Fibronectin type III"/>
    <property type="match status" value="1"/>
</dbReference>
<comment type="subcellular location">
    <subcellularLocation>
        <location evidence="1">Nucleus</location>
    </subcellularLocation>
</comment>
<dbReference type="GO" id="GO:0040029">
    <property type="term" value="P:epigenetic regulation of gene expression"/>
    <property type="evidence" value="ECO:0007669"/>
    <property type="project" value="InterPro"/>
</dbReference>
<dbReference type="AlphaFoldDB" id="A0A484KXP8"/>